<protein>
    <submittedName>
        <fullName evidence="1">Uncharacterized protein</fullName>
    </submittedName>
</protein>
<accession>A0A386WK18</accession>
<dbReference type="AlphaFoldDB" id="A0A386WK18"/>
<evidence type="ECO:0000313" key="2">
    <source>
        <dbReference type="Proteomes" id="UP000267804"/>
    </source>
</evidence>
<organism evidence="1 2">
    <name type="scientific">Micromonospora tulbaghiae</name>
    <dbReference type="NCBI Taxonomy" id="479978"/>
    <lineage>
        <taxon>Bacteria</taxon>
        <taxon>Bacillati</taxon>
        <taxon>Actinomycetota</taxon>
        <taxon>Actinomycetes</taxon>
        <taxon>Micromonosporales</taxon>
        <taxon>Micromonosporaceae</taxon>
        <taxon>Micromonospora</taxon>
    </lineage>
</organism>
<proteinExistence type="predicted"/>
<dbReference type="KEGG" id="mtua:CSH63_13490"/>
<dbReference type="EMBL" id="CP024087">
    <property type="protein sequence ID" value="AYF28443.1"/>
    <property type="molecule type" value="Genomic_DNA"/>
</dbReference>
<name>A0A386WK18_9ACTN</name>
<sequence>MVTWLLSRMAVTVVPAWVVPTLVRCPATAMAPLLATGQWCRVASVCRGGLVGPPRVGAWVQAWAGVVRWGRALWRRWVL</sequence>
<evidence type="ECO:0000313" key="1">
    <source>
        <dbReference type="EMBL" id="AYF28443.1"/>
    </source>
</evidence>
<gene>
    <name evidence="1" type="ORF">CSH63_13490</name>
</gene>
<dbReference type="Proteomes" id="UP000267804">
    <property type="component" value="Chromosome"/>
</dbReference>
<reference evidence="1 2" key="1">
    <citation type="submission" date="2017-10" db="EMBL/GenBank/DDBJ databases">
        <title>Integration of genomic and chemical information greatly accelerates assignment of the full stereostructure of myelolactone, a potent inhibitor of myeloma from a marine-derived Micromonospora.</title>
        <authorList>
            <person name="Kim M.C."/>
            <person name="Machado H."/>
            <person name="Jensen P.R."/>
            <person name="Fenical W."/>
        </authorList>
    </citation>
    <scope>NUCLEOTIDE SEQUENCE [LARGE SCALE GENOMIC DNA]</scope>
    <source>
        <strain evidence="1 2">CNY-010</strain>
    </source>
</reference>